<keyword evidence="7" id="KW-0949">S-adenosyl-L-methionine</keyword>
<feature type="region of interest" description="Disordered" evidence="10">
    <location>
        <begin position="1"/>
        <end position="20"/>
    </location>
</feature>
<dbReference type="AlphaFoldDB" id="A0A834IR87"/>
<accession>A0A834IR87</accession>
<evidence type="ECO:0000256" key="4">
    <source>
        <dbReference type="ARBA" id="ARBA00022490"/>
    </source>
</evidence>
<keyword evidence="5" id="KW-0489">Methyltransferase</keyword>
<evidence type="ECO:0000256" key="2">
    <source>
        <dbReference type="ARBA" id="ARBA00004496"/>
    </source>
</evidence>
<comment type="subcellular location">
    <subcellularLocation>
        <location evidence="2">Cytoplasm</location>
    </subcellularLocation>
    <subcellularLocation>
        <location evidence="1">Nucleus</location>
    </subcellularLocation>
</comment>
<keyword evidence="12" id="KW-1185">Reference proteome</keyword>
<protein>
    <recommendedName>
        <fullName evidence="3">protein-histidine N-methyltransferase</fullName>
        <ecNumber evidence="3">2.1.1.85</ecNumber>
    </recommendedName>
</protein>
<comment type="caution">
    <text evidence="11">The sequence shown here is derived from an EMBL/GenBank/DDBJ whole genome shotgun (WGS) entry which is preliminary data.</text>
</comment>
<dbReference type="InterPro" id="IPR019410">
    <property type="entry name" value="Methyltransf_16"/>
</dbReference>
<proteinExistence type="inferred from homology"/>
<sequence length="284" mass="32648">MFKFNFSRQDSDESNVEKTEEKSNRNWLECIEVLRDTNEDTVIQDIFANCEVNTLQCSDINIEYFATVDVLNIFRTSDNESIKKLSVMCADESHSDLQESVYEGGMKIWECTFDLINYLVEDKVPLEGRHVLDLGCGAGLIGLLCLRSGCSCTFQDYNVEVLKYVTMSNVQLNDEEYCKKCKFYSGDWNSFTDYTRTNEKYDYIFTSETIYNSSNYSKLHNVFNSLLKPDGVIYVAAKSYYFGVGGSISLFEDYIVKENKFKSSVCWSNSDGVNRKILKITFAL</sequence>
<evidence type="ECO:0000256" key="6">
    <source>
        <dbReference type="ARBA" id="ARBA00022679"/>
    </source>
</evidence>
<dbReference type="SUPFAM" id="SSF53335">
    <property type="entry name" value="S-adenosyl-L-methionine-dependent methyltransferases"/>
    <property type="match status" value="1"/>
</dbReference>
<feature type="compositionally biased region" description="Basic and acidic residues" evidence="10">
    <location>
        <begin position="9"/>
        <end position="20"/>
    </location>
</feature>
<dbReference type="GO" id="GO:0005737">
    <property type="term" value="C:cytoplasm"/>
    <property type="evidence" value="ECO:0007669"/>
    <property type="project" value="UniProtKB-SubCell"/>
</dbReference>
<evidence type="ECO:0000256" key="7">
    <source>
        <dbReference type="ARBA" id="ARBA00022691"/>
    </source>
</evidence>
<dbReference type="GO" id="GO:0032259">
    <property type="term" value="P:methylation"/>
    <property type="evidence" value="ECO:0007669"/>
    <property type="project" value="UniProtKB-KW"/>
</dbReference>
<reference evidence="11" key="1">
    <citation type="submission" date="2020-08" db="EMBL/GenBank/DDBJ databases">
        <title>Genome sequencing and assembly of the red palm weevil Rhynchophorus ferrugineus.</title>
        <authorList>
            <person name="Dias G.B."/>
            <person name="Bergman C.M."/>
            <person name="Manee M."/>
        </authorList>
    </citation>
    <scope>NUCLEOTIDE SEQUENCE</scope>
    <source>
        <strain evidence="11">AA-2017</strain>
        <tissue evidence="11">Whole larva</tissue>
    </source>
</reference>
<evidence type="ECO:0000256" key="10">
    <source>
        <dbReference type="SAM" id="MobiDB-lite"/>
    </source>
</evidence>
<dbReference type="Pfam" id="PF10294">
    <property type="entry name" value="Methyltransf_16"/>
    <property type="match status" value="1"/>
</dbReference>
<dbReference type="CDD" id="cd02440">
    <property type="entry name" value="AdoMet_MTases"/>
    <property type="match status" value="1"/>
</dbReference>
<organism evidence="11 12">
    <name type="scientific">Rhynchophorus ferrugineus</name>
    <name type="common">Red palm weevil</name>
    <name type="synonym">Curculio ferrugineus</name>
    <dbReference type="NCBI Taxonomy" id="354439"/>
    <lineage>
        <taxon>Eukaryota</taxon>
        <taxon>Metazoa</taxon>
        <taxon>Ecdysozoa</taxon>
        <taxon>Arthropoda</taxon>
        <taxon>Hexapoda</taxon>
        <taxon>Insecta</taxon>
        <taxon>Pterygota</taxon>
        <taxon>Neoptera</taxon>
        <taxon>Endopterygota</taxon>
        <taxon>Coleoptera</taxon>
        <taxon>Polyphaga</taxon>
        <taxon>Cucujiformia</taxon>
        <taxon>Curculionidae</taxon>
        <taxon>Dryophthorinae</taxon>
        <taxon>Rhynchophorus</taxon>
    </lineage>
</organism>
<dbReference type="PANTHER" id="PTHR14614:SF39">
    <property type="entry name" value="HISTIDINE PROTEIN METHYLTRANSFERASE 1 HOMOLOG"/>
    <property type="match status" value="1"/>
</dbReference>
<keyword evidence="8" id="KW-0539">Nucleus</keyword>
<dbReference type="PANTHER" id="PTHR14614">
    <property type="entry name" value="HEPATOCELLULAR CARCINOMA-ASSOCIATED ANTIGEN"/>
    <property type="match status" value="1"/>
</dbReference>
<keyword evidence="6" id="KW-0808">Transferase</keyword>
<gene>
    <name evidence="11" type="ORF">GWI33_003003</name>
</gene>
<dbReference type="EMBL" id="JAACXV010000183">
    <property type="protein sequence ID" value="KAF7282203.1"/>
    <property type="molecule type" value="Genomic_DNA"/>
</dbReference>
<dbReference type="Gene3D" id="3.40.50.150">
    <property type="entry name" value="Vaccinia Virus protein VP39"/>
    <property type="match status" value="1"/>
</dbReference>
<evidence type="ECO:0000313" key="12">
    <source>
        <dbReference type="Proteomes" id="UP000625711"/>
    </source>
</evidence>
<evidence type="ECO:0000256" key="9">
    <source>
        <dbReference type="ARBA" id="ARBA00038126"/>
    </source>
</evidence>
<name>A0A834IR87_RHYFE</name>
<evidence type="ECO:0000313" key="11">
    <source>
        <dbReference type="EMBL" id="KAF7282203.1"/>
    </source>
</evidence>
<evidence type="ECO:0000256" key="1">
    <source>
        <dbReference type="ARBA" id="ARBA00004123"/>
    </source>
</evidence>
<evidence type="ECO:0000256" key="3">
    <source>
        <dbReference type="ARBA" id="ARBA00012533"/>
    </source>
</evidence>
<dbReference type="Proteomes" id="UP000625711">
    <property type="component" value="Unassembled WGS sequence"/>
</dbReference>
<dbReference type="GO" id="GO:0018064">
    <property type="term" value="F:protein-L-histidine N-tele-methyltransferase activity"/>
    <property type="evidence" value="ECO:0007669"/>
    <property type="project" value="UniProtKB-EC"/>
</dbReference>
<dbReference type="GO" id="GO:0005634">
    <property type="term" value="C:nucleus"/>
    <property type="evidence" value="ECO:0007669"/>
    <property type="project" value="UniProtKB-SubCell"/>
</dbReference>
<keyword evidence="4" id="KW-0963">Cytoplasm</keyword>
<dbReference type="EC" id="2.1.1.85" evidence="3"/>
<dbReference type="InterPro" id="IPR029063">
    <property type="entry name" value="SAM-dependent_MTases_sf"/>
</dbReference>
<comment type="similarity">
    <text evidence="9">Belongs to the methyltransferase superfamily. METTL18 family.</text>
</comment>
<evidence type="ECO:0000256" key="5">
    <source>
        <dbReference type="ARBA" id="ARBA00022603"/>
    </source>
</evidence>
<dbReference type="OrthoDB" id="1723750at2759"/>
<evidence type="ECO:0000256" key="8">
    <source>
        <dbReference type="ARBA" id="ARBA00023242"/>
    </source>
</evidence>